<dbReference type="InterPro" id="IPR003395">
    <property type="entry name" value="RecF/RecN/SMC_N"/>
</dbReference>
<evidence type="ECO:0000256" key="8">
    <source>
        <dbReference type="ARBA" id="ARBA00023242"/>
    </source>
</evidence>
<keyword evidence="7 11" id="KW-0175">Coiled coil</keyword>
<sequence length="1236" mass="138708">MPIREIVLRNFKSYAGTQTIGPFHSFTAVIGPNGAGKSNLMDAISFVLGVRSSSLRSAALKDLIYRSGRTKKGKGKAADQDADEEEEESESEPDGEEVDGERSAWVMAVYIDSDEKEWRFQRSISTSGNSDYKLNGKVVTYKKYNEQLESFNILVKAKNFLVFQGDVEQVAAQSPKDLARLIDQISGSLDYKEEYDRCARELEKATEQSVTQHTRRKGVNGEIKQYKEMKKEAERWRALQEDKDAAIVHHLLFKLFHISQSIESNTTQIQEANERLVTIREENSAFEEDQKAARKEAQKAQKESGKKEKEVKKREKDLESARPELVAIDAKIAHAAKKLKSASANAESVERDLEAGEEKLDGLKKDLEGVEKAQKRSKDAAAKAAKAKGVDLTEGDLEEYYSLRNAAAVKALAEREGLSSTTRDLKTKRDALAVARDSLGVQTRKEEKLRGDETSLKERKAKVDEKIKDKQTELQRVNQAIADLQARKTQTAQTEAELNEKLLDTYNKLQQAGAERMESERDAKFRETLASLKKTFPGVKGRVIDLCKPTHQKYSLAVTTILGRNIDSVVVDNEKTAIDCIEYMRVQRAGQATFIPLETIQAKPANDKFRNFARGARLAIDVISFDNSVERAMQHACGDALVCDSMEVARHVCYEKGQQIKAVTLEGTVIHRSGLITGGNSTQSGGRHFEDREIEGLRRKETELRAKLGEIHKNKPRANAEEDLVSERTRLNSDLTVAKDDLSSTNARLKDIQSELKVVKKSIADLEGKIKTLEKEISTLEGQHAEYERAIAVEEDAIFKDFCKRIKVANIRVYEDTRMGDVQAEEENNLKFKTQIARLSNQITFHSDIVDGIRARLETLRATATSQQTALDNLEGEKQTKSEELETIEAEIEELREELAELQKVVDEKNEELEEVRRKGAKSARVLDKALKEIASCNDEIERLSSERFAVYRRCKLEEIDLPLLEGSLDKVPIDEALPPAAPMDVDGEEDETQQVLQVSDYGVKVDFEDLEEDEEEDGSSAMEETLLEAIAKLQAEIDKMSPNLKAIERLGDSEARFKEIDGEFDKARETAKAAKDAFTAVKKKRCDLFNKAYQHISDRIDEVYKDLTKGKAAPMGGVAYLSLEDSEEPYLHGIKYHAMPPMKRFRDMDQLSGGERTMASLSLLFAIHSYHPSPFFVLDEVDAALDNTNVARVARYVQNIASPDFQYVACPLGSLNLLPDWRFSSRALAGSSSSV</sequence>
<proteinExistence type="inferred from homology"/>
<feature type="region of interest" description="Disordered" evidence="12">
    <location>
        <begin position="286"/>
        <end position="320"/>
    </location>
</feature>
<dbReference type="CDD" id="cd03275">
    <property type="entry name" value="ABC_SMC1_euk"/>
    <property type="match status" value="1"/>
</dbReference>
<dbReference type="GO" id="GO:0007062">
    <property type="term" value="P:sister chromatid cohesion"/>
    <property type="evidence" value="ECO:0007669"/>
    <property type="project" value="InterPro"/>
</dbReference>
<dbReference type="GO" id="GO:0016887">
    <property type="term" value="F:ATP hydrolysis activity"/>
    <property type="evidence" value="ECO:0007669"/>
    <property type="project" value="InterPro"/>
</dbReference>
<dbReference type="STRING" id="106004.A0A1Y2G4U6"/>
<dbReference type="InParanoid" id="A0A1Y2G4U6"/>
<evidence type="ECO:0000256" key="12">
    <source>
        <dbReference type="SAM" id="MobiDB-lite"/>
    </source>
</evidence>
<dbReference type="GO" id="GO:0051301">
    <property type="term" value="P:cell division"/>
    <property type="evidence" value="ECO:0007669"/>
    <property type="project" value="UniProtKB-KW"/>
</dbReference>
<keyword evidence="6" id="KW-0498">Mitosis</keyword>
<dbReference type="InterPro" id="IPR010935">
    <property type="entry name" value="SMC_hinge"/>
</dbReference>
<dbReference type="GO" id="GO:0005524">
    <property type="term" value="F:ATP binding"/>
    <property type="evidence" value="ECO:0007669"/>
    <property type="project" value="InterPro"/>
</dbReference>
<feature type="coiled-coil region" evidence="11">
    <location>
        <begin position="822"/>
        <end position="947"/>
    </location>
</feature>
<dbReference type="PANTHER" id="PTHR18937">
    <property type="entry name" value="STRUCTURAL MAINTENANCE OF CHROMOSOMES SMC FAMILY MEMBER"/>
    <property type="match status" value="1"/>
</dbReference>
<dbReference type="GO" id="GO:0008278">
    <property type="term" value="C:cohesin complex"/>
    <property type="evidence" value="ECO:0007669"/>
    <property type="project" value="InterPro"/>
</dbReference>
<comment type="similarity">
    <text evidence="3">Belongs to the SMC family. SMC1 subfamily.</text>
</comment>
<evidence type="ECO:0000256" key="4">
    <source>
        <dbReference type="ARBA" id="ARBA00022454"/>
    </source>
</evidence>
<name>A0A1Y2G4U6_9BASI</name>
<dbReference type="Proteomes" id="UP000193467">
    <property type="component" value="Unassembled WGS sequence"/>
</dbReference>
<dbReference type="Pfam" id="PF06470">
    <property type="entry name" value="SMC_hinge"/>
    <property type="match status" value="1"/>
</dbReference>
<dbReference type="FunCoup" id="A0A1Y2G4U6">
    <property type="interactions" value="522"/>
</dbReference>
<evidence type="ECO:0000313" key="15">
    <source>
        <dbReference type="Proteomes" id="UP000193467"/>
    </source>
</evidence>
<keyword evidence="15" id="KW-1185">Reference proteome</keyword>
<gene>
    <name evidence="14" type="ORF">BCR35DRAFT_298590</name>
</gene>
<accession>A0A1Y2G4U6</accession>
<evidence type="ECO:0000256" key="9">
    <source>
        <dbReference type="ARBA" id="ARBA00023306"/>
    </source>
</evidence>
<dbReference type="Gene3D" id="1.20.5.340">
    <property type="match status" value="1"/>
</dbReference>
<dbReference type="Gene3D" id="3.30.70.1620">
    <property type="match status" value="1"/>
</dbReference>
<organism evidence="14 15">
    <name type="scientific">Leucosporidium creatinivorum</name>
    <dbReference type="NCBI Taxonomy" id="106004"/>
    <lineage>
        <taxon>Eukaryota</taxon>
        <taxon>Fungi</taxon>
        <taxon>Dikarya</taxon>
        <taxon>Basidiomycota</taxon>
        <taxon>Pucciniomycotina</taxon>
        <taxon>Microbotryomycetes</taxon>
        <taxon>Leucosporidiales</taxon>
        <taxon>Leucosporidium</taxon>
    </lineage>
</organism>
<dbReference type="OrthoDB" id="5575062at2759"/>
<dbReference type="PIRSF" id="PIRSF005719">
    <property type="entry name" value="SMC"/>
    <property type="match status" value="1"/>
</dbReference>
<comment type="caution">
    <text evidence="14">The sequence shown here is derived from an EMBL/GenBank/DDBJ whole genome shotgun (WGS) entry which is preliminary data.</text>
</comment>
<dbReference type="Gene3D" id="1.10.287.1490">
    <property type="match status" value="1"/>
</dbReference>
<dbReference type="SUPFAM" id="SSF57997">
    <property type="entry name" value="Tropomyosin"/>
    <property type="match status" value="1"/>
</dbReference>
<evidence type="ECO:0000313" key="14">
    <source>
        <dbReference type="EMBL" id="ORY92961.1"/>
    </source>
</evidence>
<reference evidence="14 15" key="1">
    <citation type="submission" date="2016-07" db="EMBL/GenBank/DDBJ databases">
        <title>Pervasive Adenine N6-methylation of Active Genes in Fungi.</title>
        <authorList>
            <consortium name="DOE Joint Genome Institute"/>
            <person name="Mondo S.J."/>
            <person name="Dannebaum R.O."/>
            <person name="Kuo R.C."/>
            <person name="Labutti K."/>
            <person name="Haridas S."/>
            <person name="Kuo A."/>
            <person name="Salamov A."/>
            <person name="Ahrendt S.R."/>
            <person name="Lipzen A."/>
            <person name="Sullivan W."/>
            <person name="Andreopoulos W.B."/>
            <person name="Clum A."/>
            <person name="Lindquist E."/>
            <person name="Daum C."/>
            <person name="Ramamoorthy G.K."/>
            <person name="Gryganskyi A."/>
            <person name="Culley D."/>
            <person name="Magnuson J.K."/>
            <person name="James T.Y."/>
            <person name="O'Malley M.A."/>
            <person name="Stajich J.E."/>
            <person name="Spatafora J.W."/>
            <person name="Visel A."/>
            <person name="Grigoriev I.V."/>
        </authorList>
    </citation>
    <scope>NUCLEOTIDE SEQUENCE [LARGE SCALE GENOMIC DNA]</scope>
    <source>
        <strain evidence="14 15">62-1032</strain>
    </source>
</reference>
<evidence type="ECO:0000256" key="3">
    <source>
        <dbReference type="ARBA" id="ARBA00005597"/>
    </source>
</evidence>
<feature type="compositionally biased region" description="Acidic residues" evidence="12">
    <location>
        <begin position="80"/>
        <end position="99"/>
    </location>
</feature>
<evidence type="ECO:0000259" key="13">
    <source>
        <dbReference type="SMART" id="SM00968"/>
    </source>
</evidence>
<dbReference type="InterPro" id="IPR028468">
    <property type="entry name" value="Smc1_ABC"/>
</dbReference>
<dbReference type="AlphaFoldDB" id="A0A1Y2G4U6"/>
<feature type="compositionally biased region" description="Basic and acidic residues" evidence="12">
    <location>
        <begin position="370"/>
        <end position="381"/>
    </location>
</feature>
<dbReference type="SMART" id="SM00968">
    <property type="entry name" value="SMC_hinge"/>
    <property type="match status" value="1"/>
</dbReference>
<dbReference type="Gene3D" id="3.40.50.300">
    <property type="entry name" value="P-loop containing nucleotide triphosphate hydrolases"/>
    <property type="match status" value="2"/>
</dbReference>
<dbReference type="GO" id="GO:0003677">
    <property type="term" value="F:DNA binding"/>
    <property type="evidence" value="ECO:0007669"/>
    <property type="project" value="TreeGrafter"/>
</dbReference>
<comment type="subcellular location">
    <subcellularLocation>
        <location evidence="2">Chromosome</location>
    </subcellularLocation>
    <subcellularLocation>
        <location evidence="1 10">Nucleus</location>
    </subcellularLocation>
</comment>
<keyword evidence="5" id="KW-0132">Cell division</keyword>
<evidence type="ECO:0000256" key="1">
    <source>
        <dbReference type="ARBA" id="ARBA00004123"/>
    </source>
</evidence>
<dbReference type="SUPFAM" id="SSF75553">
    <property type="entry name" value="Smc hinge domain"/>
    <property type="match status" value="1"/>
</dbReference>
<evidence type="ECO:0000256" key="10">
    <source>
        <dbReference type="PIRNR" id="PIRNR005719"/>
    </source>
</evidence>
<evidence type="ECO:0000256" key="7">
    <source>
        <dbReference type="ARBA" id="ARBA00023054"/>
    </source>
</evidence>
<dbReference type="InterPro" id="IPR027417">
    <property type="entry name" value="P-loop_NTPase"/>
</dbReference>
<feature type="domain" description="SMC hinge" evidence="13">
    <location>
        <begin position="537"/>
        <end position="653"/>
    </location>
</feature>
<feature type="region of interest" description="Disordered" evidence="12">
    <location>
        <begin position="370"/>
        <end position="389"/>
    </location>
</feature>
<feature type="region of interest" description="Disordered" evidence="12">
    <location>
        <begin position="72"/>
        <end position="100"/>
    </location>
</feature>
<keyword evidence="4" id="KW-0158">Chromosome</keyword>
<evidence type="ECO:0000256" key="5">
    <source>
        <dbReference type="ARBA" id="ARBA00022618"/>
    </source>
</evidence>
<dbReference type="PANTHER" id="PTHR18937:SF12">
    <property type="entry name" value="STRUCTURAL MAINTENANCE OF CHROMOSOMES PROTEIN"/>
    <property type="match status" value="1"/>
</dbReference>
<dbReference type="GO" id="GO:0005634">
    <property type="term" value="C:nucleus"/>
    <property type="evidence" value="ECO:0007669"/>
    <property type="project" value="UniProtKB-SubCell"/>
</dbReference>
<keyword evidence="9" id="KW-0131">Cell cycle</keyword>
<dbReference type="EMBL" id="MCGR01000001">
    <property type="protein sequence ID" value="ORY92961.1"/>
    <property type="molecule type" value="Genomic_DNA"/>
</dbReference>
<protein>
    <recommendedName>
        <fullName evidence="10">Structural maintenance of chromosomes protein</fullName>
    </recommendedName>
</protein>
<evidence type="ECO:0000256" key="6">
    <source>
        <dbReference type="ARBA" id="ARBA00022776"/>
    </source>
</evidence>
<dbReference type="SUPFAM" id="SSF52540">
    <property type="entry name" value="P-loop containing nucleoside triphosphate hydrolases"/>
    <property type="match status" value="1"/>
</dbReference>
<dbReference type="InterPro" id="IPR024704">
    <property type="entry name" value="SMC"/>
</dbReference>
<keyword evidence="8 10" id="KW-0539">Nucleus</keyword>
<dbReference type="Gene3D" id="1.20.1060.20">
    <property type="match status" value="1"/>
</dbReference>
<feature type="coiled-coil region" evidence="11">
    <location>
        <begin position="460"/>
        <end position="501"/>
    </location>
</feature>
<dbReference type="InterPro" id="IPR036277">
    <property type="entry name" value="SMC_hinge_sf"/>
</dbReference>
<feature type="coiled-coil region" evidence="11">
    <location>
        <begin position="749"/>
        <end position="797"/>
    </location>
</feature>
<evidence type="ECO:0000256" key="11">
    <source>
        <dbReference type="SAM" id="Coils"/>
    </source>
</evidence>
<dbReference type="Pfam" id="PF02463">
    <property type="entry name" value="SMC_N"/>
    <property type="match status" value="1"/>
</dbReference>
<evidence type="ECO:0000256" key="2">
    <source>
        <dbReference type="ARBA" id="ARBA00004286"/>
    </source>
</evidence>